<evidence type="ECO:0000313" key="1">
    <source>
        <dbReference type="EMBL" id="MFC4869298.1"/>
    </source>
</evidence>
<comment type="caution">
    <text evidence="1">The sequence shown here is derived from an EMBL/GenBank/DDBJ whole genome shotgun (WGS) entry which is preliminary data.</text>
</comment>
<gene>
    <name evidence="1" type="ORF">ACFPCZ_21910</name>
</gene>
<keyword evidence="2" id="KW-1185">Reference proteome</keyword>
<evidence type="ECO:0000313" key="2">
    <source>
        <dbReference type="Proteomes" id="UP001595858"/>
    </source>
</evidence>
<accession>A0ABV9SSL6</accession>
<sequence>MSCSITDTGDADATCCAVYGDTCTHTTGCHWRVTDEDATGQVRWCDTHEREFGLAADCT</sequence>
<dbReference type="Proteomes" id="UP001595858">
    <property type="component" value="Unassembled WGS sequence"/>
</dbReference>
<organism evidence="1 2">
    <name type="scientific">Streptomonospora arabica</name>
    <dbReference type="NCBI Taxonomy" id="412417"/>
    <lineage>
        <taxon>Bacteria</taxon>
        <taxon>Bacillati</taxon>
        <taxon>Actinomycetota</taxon>
        <taxon>Actinomycetes</taxon>
        <taxon>Streptosporangiales</taxon>
        <taxon>Nocardiopsidaceae</taxon>
        <taxon>Streptomonospora</taxon>
    </lineage>
</organism>
<dbReference type="RefSeq" id="WP_344142960.1">
    <property type="nucleotide sequence ID" value="NZ_BAAAQI010000006.1"/>
</dbReference>
<protein>
    <submittedName>
        <fullName evidence="1">Uncharacterized protein</fullName>
    </submittedName>
</protein>
<reference evidence="2" key="1">
    <citation type="journal article" date="2019" name="Int. J. Syst. Evol. Microbiol.">
        <title>The Global Catalogue of Microorganisms (GCM) 10K type strain sequencing project: providing services to taxonomists for standard genome sequencing and annotation.</title>
        <authorList>
            <consortium name="The Broad Institute Genomics Platform"/>
            <consortium name="The Broad Institute Genome Sequencing Center for Infectious Disease"/>
            <person name="Wu L."/>
            <person name="Ma J."/>
        </authorList>
    </citation>
    <scope>NUCLEOTIDE SEQUENCE [LARGE SCALE GENOMIC DNA]</scope>
    <source>
        <strain evidence="2">CGMCC 4.7304</strain>
    </source>
</reference>
<name>A0ABV9SSL6_9ACTN</name>
<dbReference type="EMBL" id="JBHSIY010000028">
    <property type="protein sequence ID" value="MFC4869298.1"/>
    <property type="molecule type" value="Genomic_DNA"/>
</dbReference>
<proteinExistence type="predicted"/>